<proteinExistence type="predicted"/>
<sequence>MSLHTTIANIRDDLTFYVGAASGSAQKALWELGEPNVMLLSQTKNNRPCA</sequence>
<accession>A0ABD5SHU8</accession>
<gene>
    <name evidence="1" type="ORF">ACFQE6_05940</name>
</gene>
<keyword evidence="2" id="KW-1185">Reference proteome</keyword>
<organism evidence="1 2">
    <name type="scientific">Natrinema soli</name>
    <dbReference type="NCBI Taxonomy" id="1930624"/>
    <lineage>
        <taxon>Archaea</taxon>
        <taxon>Methanobacteriati</taxon>
        <taxon>Methanobacteriota</taxon>
        <taxon>Stenosarchaea group</taxon>
        <taxon>Halobacteria</taxon>
        <taxon>Halobacteriales</taxon>
        <taxon>Natrialbaceae</taxon>
        <taxon>Natrinema</taxon>
    </lineage>
</organism>
<protein>
    <submittedName>
        <fullName evidence="1">Uncharacterized protein</fullName>
    </submittedName>
</protein>
<dbReference type="Proteomes" id="UP001596383">
    <property type="component" value="Unassembled WGS sequence"/>
</dbReference>
<reference evidence="1 2" key="1">
    <citation type="journal article" date="2019" name="Int. J. Syst. Evol. Microbiol.">
        <title>The Global Catalogue of Microorganisms (GCM) 10K type strain sequencing project: providing services to taxonomists for standard genome sequencing and annotation.</title>
        <authorList>
            <consortium name="The Broad Institute Genomics Platform"/>
            <consortium name="The Broad Institute Genome Sequencing Center for Infectious Disease"/>
            <person name="Wu L."/>
            <person name="Ma J."/>
        </authorList>
    </citation>
    <scope>NUCLEOTIDE SEQUENCE [LARGE SCALE GENOMIC DNA]</scope>
    <source>
        <strain evidence="1 2">LMG 29247</strain>
    </source>
</reference>
<dbReference type="AlphaFoldDB" id="A0ABD5SHU8"/>
<dbReference type="EMBL" id="JBHSWV010000091">
    <property type="protein sequence ID" value="MFC6764587.1"/>
    <property type="molecule type" value="Genomic_DNA"/>
</dbReference>
<comment type="caution">
    <text evidence="1">The sequence shown here is derived from an EMBL/GenBank/DDBJ whole genome shotgun (WGS) entry which is preliminary data.</text>
</comment>
<dbReference type="RefSeq" id="WP_273737648.1">
    <property type="nucleotide sequence ID" value="NZ_JAQIVI010000091.1"/>
</dbReference>
<name>A0ABD5SHU8_9EURY</name>
<evidence type="ECO:0000313" key="1">
    <source>
        <dbReference type="EMBL" id="MFC6764587.1"/>
    </source>
</evidence>
<evidence type="ECO:0000313" key="2">
    <source>
        <dbReference type="Proteomes" id="UP001596383"/>
    </source>
</evidence>